<dbReference type="GO" id="GO:0009103">
    <property type="term" value="P:lipopolysaccharide biosynthetic process"/>
    <property type="evidence" value="ECO:0007669"/>
    <property type="project" value="TreeGrafter"/>
</dbReference>
<name>A0A2M9BUZ1_9MICO</name>
<dbReference type="InterPro" id="IPR028098">
    <property type="entry name" value="Glyco_trans_4-like_N"/>
</dbReference>
<accession>A0A2M9BUZ1</accession>
<dbReference type="PANTHER" id="PTHR46401">
    <property type="entry name" value="GLYCOSYLTRANSFERASE WBBK-RELATED"/>
    <property type="match status" value="1"/>
</dbReference>
<feature type="domain" description="Glycosyl transferase family 1" evidence="3">
    <location>
        <begin position="195"/>
        <end position="339"/>
    </location>
</feature>
<dbReference type="Pfam" id="PF13439">
    <property type="entry name" value="Glyco_transf_4"/>
    <property type="match status" value="1"/>
</dbReference>
<evidence type="ECO:0000256" key="2">
    <source>
        <dbReference type="ARBA" id="ARBA00022679"/>
    </source>
</evidence>
<reference evidence="5 6" key="1">
    <citation type="submission" date="2017-11" db="EMBL/GenBank/DDBJ databases">
        <title>Genomic Encyclopedia of Archaeal and Bacterial Type Strains, Phase II (KMG-II): From Individual Species to Whole Genera.</title>
        <authorList>
            <person name="Goeker M."/>
        </authorList>
    </citation>
    <scope>NUCLEOTIDE SEQUENCE [LARGE SCALE GENOMIC DNA]</scope>
    <source>
        <strain evidence="5 6">DSM 25625</strain>
    </source>
</reference>
<dbReference type="Proteomes" id="UP000230161">
    <property type="component" value="Unassembled WGS sequence"/>
</dbReference>
<keyword evidence="6" id="KW-1185">Reference proteome</keyword>
<dbReference type="GO" id="GO:0016757">
    <property type="term" value="F:glycosyltransferase activity"/>
    <property type="evidence" value="ECO:0007669"/>
    <property type="project" value="UniProtKB-KW"/>
</dbReference>
<dbReference type="OrthoDB" id="9801609at2"/>
<feature type="domain" description="Glycosyltransferase subfamily 4-like N-terminal" evidence="4">
    <location>
        <begin position="16"/>
        <end position="175"/>
    </location>
</feature>
<dbReference type="CDD" id="cd03809">
    <property type="entry name" value="GT4_MtfB-like"/>
    <property type="match status" value="1"/>
</dbReference>
<dbReference type="PANTHER" id="PTHR46401:SF2">
    <property type="entry name" value="GLYCOSYLTRANSFERASE WBBK-RELATED"/>
    <property type="match status" value="1"/>
</dbReference>
<keyword evidence="2 5" id="KW-0808">Transferase</keyword>
<gene>
    <name evidence="5" type="ORF">CLV54_2707</name>
</gene>
<organism evidence="5 6">
    <name type="scientific">Compostimonas suwonensis</name>
    <dbReference type="NCBI Taxonomy" id="1048394"/>
    <lineage>
        <taxon>Bacteria</taxon>
        <taxon>Bacillati</taxon>
        <taxon>Actinomycetota</taxon>
        <taxon>Actinomycetes</taxon>
        <taxon>Micrococcales</taxon>
        <taxon>Microbacteriaceae</taxon>
        <taxon>Compostimonas</taxon>
    </lineage>
</organism>
<evidence type="ECO:0000313" key="6">
    <source>
        <dbReference type="Proteomes" id="UP000230161"/>
    </source>
</evidence>
<evidence type="ECO:0000256" key="1">
    <source>
        <dbReference type="ARBA" id="ARBA00022676"/>
    </source>
</evidence>
<protein>
    <submittedName>
        <fullName evidence="5">Glycosyltransferase involved in cell wall biosynthesis</fullName>
    </submittedName>
</protein>
<dbReference type="SUPFAM" id="SSF53756">
    <property type="entry name" value="UDP-Glycosyltransferase/glycogen phosphorylase"/>
    <property type="match status" value="1"/>
</dbReference>
<dbReference type="EMBL" id="PGFB01000004">
    <property type="protein sequence ID" value="PJJ61757.1"/>
    <property type="molecule type" value="Genomic_DNA"/>
</dbReference>
<evidence type="ECO:0000259" key="3">
    <source>
        <dbReference type="Pfam" id="PF00534"/>
    </source>
</evidence>
<dbReference type="AlphaFoldDB" id="A0A2M9BUZ1"/>
<dbReference type="Gene3D" id="3.40.50.2000">
    <property type="entry name" value="Glycogen Phosphorylase B"/>
    <property type="match status" value="2"/>
</dbReference>
<evidence type="ECO:0000313" key="5">
    <source>
        <dbReference type="EMBL" id="PJJ61757.1"/>
    </source>
</evidence>
<sequence length="378" mass="40479">MTTLRVVVDQIVAPVPGGIGRYAAELTRELINTAPDGCDVAGIVSAQPQENYEALTRQLPGLARFEKAPFARRELSRAWQFGLPVTPGGGMIHAPSLLAPLRRHDRLSDGEQVTVTVHDVVPWTHPETMTPQNVGWHKAMLKRATKFADGIVVPTHAVADQLAHLADFGERVRVIGGAPASTLVEPSDADERAKALGLPQDYILTVASLEPRKGLTPLITALSLPDAPDLPLVVVGPPAWGELTVAQVVDELGLDASRVLVLGTISDADLAVALSRATMFVFPSLAEGFGLPIVEAFRFGVPVIHSDDPALVEVGGEAGLVVERDKPKGYPERLALAMSQLAGDTALSERLGVFGIDRARAFSWRDSAERVWQLHADM</sequence>
<comment type="caution">
    <text evidence="5">The sequence shown here is derived from an EMBL/GenBank/DDBJ whole genome shotgun (WGS) entry which is preliminary data.</text>
</comment>
<dbReference type="RefSeq" id="WP_100345454.1">
    <property type="nucleotide sequence ID" value="NZ_PGFB01000004.1"/>
</dbReference>
<dbReference type="Pfam" id="PF00534">
    <property type="entry name" value="Glycos_transf_1"/>
    <property type="match status" value="1"/>
</dbReference>
<dbReference type="InterPro" id="IPR001296">
    <property type="entry name" value="Glyco_trans_1"/>
</dbReference>
<proteinExistence type="predicted"/>
<keyword evidence="1" id="KW-0328">Glycosyltransferase</keyword>
<evidence type="ECO:0000259" key="4">
    <source>
        <dbReference type="Pfam" id="PF13439"/>
    </source>
</evidence>